<organism evidence="3 4">
    <name type="scientific">Mesorhizobium plurifarium</name>
    <dbReference type="NCBI Taxonomy" id="69974"/>
    <lineage>
        <taxon>Bacteria</taxon>
        <taxon>Pseudomonadati</taxon>
        <taxon>Pseudomonadota</taxon>
        <taxon>Alphaproteobacteria</taxon>
        <taxon>Hyphomicrobiales</taxon>
        <taxon>Phyllobacteriaceae</taxon>
        <taxon>Mesorhizobium</taxon>
    </lineage>
</organism>
<keyword evidence="2" id="KW-0472">Membrane</keyword>
<proteinExistence type="predicted"/>
<protein>
    <submittedName>
        <fullName evidence="3">Glycine-rich cell wall protein</fullName>
    </submittedName>
</protein>
<dbReference type="AlphaFoldDB" id="A0A090FA96"/>
<feature type="compositionally biased region" description="Polar residues" evidence="1">
    <location>
        <begin position="118"/>
        <end position="134"/>
    </location>
</feature>
<keyword evidence="2" id="KW-0812">Transmembrane</keyword>
<dbReference type="EMBL" id="CCNB01000003">
    <property type="protein sequence ID" value="CDX16070.1"/>
    <property type="molecule type" value="Genomic_DNA"/>
</dbReference>
<feature type="region of interest" description="Disordered" evidence="1">
    <location>
        <begin position="55"/>
        <end position="135"/>
    </location>
</feature>
<evidence type="ECO:0000313" key="3">
    <source>
        <dbReference type="EMBL" id="CDX16070.1"/>
    </source>
</evidence>
<name>A0A090FA96_MESPL</name>
<reference evidence="3 4" key="1">
    <citation type="submission" date="2014-08" db="EMBL/GenBank/DDBJ databases">
        <authorList>
            <person name="Moulin Lionel"/>
        </authorList>
    </citation>
    <scope>NUCLEOTIDE SEQUENCE [LARGE SCALE GENOMIC DNA]</scope>
</reference>
<feature type="transmembrane region" description="Helical" evidence="2">
    <location>
        <begin position="12"/>
        <end position="29"/>
    </location>
</feature>
<gene>
    <name evidence="3" type="ORF">MPLDJ20_110010</name>
</gene>
<dbReference type="Proteomes" id="UP000046373">
    <property type="component" value="Unassembled WGS sequence"/>
</dbReference>
<dbReference type="GeneID" id="31887687"/>
<feature type="compositionally biased region" description="Low complexity" evidence="1">
    <location>
        <begin position="87"/>
        <end position="98"/>
    </location>
</feature>
<keyword evidence="2" id="KW-1133">Transmembrane helix</keyword>
<feature type="compositionally biased region" description="Low complexity" evidence="1">
    <location>
        <begin position="106"/>
        <end position="117"/>
    </location>
</feature>
<evidence type="ECO:0000256" key="1">
    <source>
        <dbReference type="SAM" id="MobiDB-lite"/>
    </source>
</evidence>
<evidence type="ECO:0000313" key="4">
    <source>
        <dbReference type="Proteomes" id="UP000046373"/>
    </source>
</evidence>
<sequence length="185" mass="18059">MHQSACKRPANLVLRVVAALAIVVAPCLVKPGCMTKLVSAAYAGNGNGNGGGNGSGGNGSGGNSGSAGGSNSGSAGGSNSGNGGNNGNSNGQGNNGNSNAGGGNPNAGPGNNSGKGNTNPGGKNSYTNAATGDTLSIDGDKVTVIHRNGMKEQVENGRFEMMDAQGRTIIERQATEEDVSRLLNL</sequence>
<evidence type="ECO:0000256" key="2">
    <source>
        <dbReference type="SAM" id="Phobius"/>
    </source>
</evidence>
<feature type="compositionally biased region" description="Gly residues" evidence="1">
    <location>
        <begin position="55"/>
        <end position="86"/>
    </location>
</feature>
<accession>A0A090FA96</accession>